<reference evidence="3" key="2">
    <citation type="submission" date="2021-10" db="EMBL/GenBank/DDBJ databases">
        <title>Phylogenomics reveals ancestral predisposition of the termite-cultivated fungus Termitomyces towards a domesticated lifestyle.</title>
        <authorList>
            <person name="Auxier B."/>
            <person name="Grum-Grzhimaylo A."/>
            <person name="Cardenas M.E."/>
            <person name="Lodge J.D."/>
            <person name="Laessoe T."/>
            <person name="Pedersen O."/>
            <person name="Smith M.E."/>
            <person name="Kuyper T.W."/>
            <person name="Franco-Molano E.A."/>
            <person name="Baroni T.J."/>
            <person name="Aanen D.K."/>
        </authorList>
    </citation>
    <scope>NUCLEOTIDE SEQUENCE</scope>
    <source>
        <strain evidence="3">D49</strain>
    </source>
</reference>
<feature type="compositionally biased region" description="Low complexity" evidence="1">
    <location>
        <begin position="158"/>
        <end position="168"/>
    </location>
</feature>
<dbReference type="AlphaFoldDB" id="A0A9P7FNS8"/>
<keyword evidence="4" id="KW-1185">Reference proteome</keyword>
<accession>A0A9P7FNS8</accession>
<sequence>MPRPRHAPSNAHPDLSLPLATEKSPLPAIIVTPSSPSSSHDFSIAFLMPPPKPPLLTRITSPIAAALPSPSALVSPFKSSATSAASRARTTILVLILLVVLVCHVATHRLAARRPHLEFAVQTGEAHLVDHSINWFDFRSIVGATDADPHAKVPVPPAQAQDPQLVDPYSPPVN</sequence>
<evidence type="ECO:0000313" key="4">
    <source>
        <dbReference type="Proteomes" id="UP000717328"/>
    </source>
</evidence>
<evidence type="ECO:0000256" key="1">
    <source>
        <dbReference type="SAM" id="MobiDB-lite"/>
    </source>
</evidence>
<proteinExistence type="predicted"/>
<keyword evidence="2" id="KW-0472">Membrane</keyword>
<keyword evidence="2" id="KW-1133">Transmembrane helix</keyword>
<evidence type="ECO:0000313" key="3">
    <source>
        <dbReference type="EMBL" id="KAG5635348.1"/>
    </source>
</evidence>
<dbReference type="EMBL" id="JABCKI010006116">
    <property type="protein sequence ID" value="KAG5635348.1"/>
    <property type="molecule type" value="Genomic_DNA"/>
</dbReference>
<reference evidence="3" key="1">
    <citation type="submission" date="2021-02" db="EMBL/GenBank/DDBJ databases">
        <authorList>
            <person name="Nieuwenhuis M."/>
            <person name="Van De Peppel L.J.J."/>
        </authorList>
    </citation>
    <scope>NUCLEOTIDE SEQUENCE</scope>
    <source>
        <strain evidence="3">D49</strain>
    </source>
</reference>
<organism evidence="3 4">
    <name type="scientific">Sphagnurus paluster</name>
    <dbReference type="NCBI Taxonomy" id="117069"/>
    <lineage>
        <taxon>Eukaryota</taxon>
        <taxon>Fungi</taxon>
        <taxon>Dikarya</taxon>
        <taxon>Basidiomycota</taxon>
        <taxon>Agaricomycotina</taxon>
        <taxon>Agaricomycetes</taxon>
        <taxon>Agaricomycetidae</taxon>
        <taxon>Agaricales</taxon>
        <taxon>Tricholomatineae</taxon>
        <taxon>Lyophyllaceae</taxon>
        <taxon>Sphagnurus</taxon>
    </lineage>
</organism>
<protein>
    <submittedName>
        <fullName evidence="3">Uncharacterized protein</fullName>
    </submittedName>
</protein>
<feature type="region of interest" description="Disordered" evidence="1">
    <location>
        <begin position="149"/>
        <end position="174"/>
    </location>
</feature>
<name>A0A9P7FNS8_9AGAR</name>
<dbReference type="Proteomes" id="UP000717328">
    <property type="component" value="Unassembled WGS sequence"/>
</dbReference>
<dbReference type="OrthoDB" id="3259878at2759"/>
<feature type="transmembrane region" description="Helical" evidence="2">
    <location>
        <begin position="88"/>
        <end position="107"/>
    </location>
</feature>
<comment type="caution">
    <text evidence="3">The sequence shown here is derived from an EMBL/GenBank/DDBJ whole genome shotgun (WGS) entry which is preliminary data.</text>
</comment>
<evidence type="ECO:0000256" key="2">
    <source>
        <dbReference type="SAM" id="Phobius"/>
    </source>
</evidence>
<keyword evidence="2" id="KW-0812">Transmembrane</keyword>
<gene>
    <name evidence="3" type="ORF">H0H81_011651</name>
</gene>